<dbReference type="SUPFAM" id="SSF52540">
    <property type="entry name" value="P-loop containing nucleoside triphosphate hydrolases"/>
    <property type="match status" value="1"/>
</dbReference>
<dbReference type="InterPro" id="IPR027417">
    <property type="entry name" value="P-loop_NTPase"/>
</dbReference>
<reference evidence="2 3" key="1">
    <citation type="submission" date="2017-05" db="EMBL/GenBank/DDBJ databases">
        <authorList>
            <person name="Song R."/>
            <person name="Chenine A.L."/>
            <person name="Ruprecht R.M."/>
        </authorList>
    </citation>
    <scope>NUCLEOTIDE SEQUENCE [LARGE SCALE GENOMIC DNA]</scope>
    <source>
        <strain evidence="2 3">CFBP 1590</strain>
    </source>
</reference>
<gene>
    <name evidence="2" type="ORF">CFBP1590__5092</name>
</gene>
<sequence>MWTVLIGENGTGKTSILQAIALAAAGSLRVNDLAGSSITHLLDRRGKSALEINADFQFTPTSINQKYHPGLKTPPFYGMGLRSNVTLKPKETSIRASDNYDFDIYQEIVNPLDTARATEAPSWFVIGYGVQRALPEAGGMPDLARASVDRMKSLFDSRAALTSTSFLSHFGERQKKALAYSRILKSTIIDTGILPLDIINLEMRGQGGVKRASDLIERNRFHQKMGTDTFQVPAIALAHGYQSTIAWIADLVGHILLESPNSDLQPEEFEGLVIIDEIDLYLHPKWQSQLIPALRKTFPKLQFIVTTHSPVVLATLSPEEVIRVQSDPTTGDVHRITPDSVTGEWDEVEGEADLHTQPDPRTMTGTEMYTEYFGFDRLTLNISGEKIRQYTALASSPFRNEHQHAVMLALRAELETDGVVDLIEPVARDHD</sequence>
<dbReference type="Pfam" id="PF13304">
    <property type="entry name" value="AAA_21"/>
    <property type="match status" value="1"/>
</dbReference>
<dbReference type="PANTHER" id="PTHR43581:SF2">
    <property type="entry name" value="EXCINUCLEASE ATPASE SUBUNIT"/>
    <property type="match status" value="1"/>
</dbReference>
<protein>
    <submittedName>
        <fullName evidence="2">AAA ATPase</fullName>
    </submittedName>
</protein>
<name>A0A1Y6JRW1_PSEVI</name>
<dbReference type="InterPro" id="IPR051396">
    <property type="entry name" value="Bact_Antivir_Def_Nuclease"/>
</dbReference>
<feature type="domain" description="ATPase AAA-type core" evidence="1">
    <location>
        <begin position="263"/>
        <end position="314"/>
    </location>
</feature>
<dbReference type="Proteomes" id="UP000196842">
    <property type="component" value="Chromosome I"/>
</dbReference>
<dbReference type="AlphaFoldDB" id="A0A1Y6JRW1"/>
<evidence type="ECO:0000259" key="1">
    <source>
        <dbReference type="Pfam" id="PF13304"/>
    </source>
</evidence>
<evidence type="ECO:0000313" key="2">
    <source>
        <dbReference type="EMBL" id="SMS12678.1"/>
    </source>
</evidence>
<dbReference type="KEGG" id="pvd:CFBP1590__5092"/>
<accession>A0A1Y6JRW1</accession>
<organism evidence="2 3">
    <name type="scientific">Pseudomonas viridiflava</name>
    <name type="common">Phytomonas viridiflava</name>
    <dbReference type="NCBI Taxonomy" id="33069"/>
    <lineage>
        <taxon>Bacteria</taxon>
        <taxon>Pseudomonadati</taxon>
        <taxon>Pseudomonadota</taxon>
        <taxon>Gammaproteobacteria</taxon>
        <taxon>Pseudomonadales</taxon>
        <taxon>Pseudomonadaceae</taxon>
        <taxon>Pseudomonas</taxon>
    </lineage>
</organism>
<dbReference type="InterPro" id="IPR003959">
    <property type="entry name" value="ATPase_AAA_core"/>
</dbReference>
<evidence type="ECO:0000313" key="3">
    <source>
        <dbReference type="Proteomes" id="UP000196842"/>
    </source>
</evidence>
<dbReference type="GO" id="GO:0005524">
    <property type="term" value="F:ATP binding"/>
    <property type="evidence" value="ECO:0007669"/>
    <property type="project" value="InterPro"/>
</dbReference>
<proteinExistence type="predicted"/>
<dbReference type="EMBL" id="LT855380">
    <property type="protein sequence ID" value="SMS12678.1"/>
    <property type="molecule type" value="Genomic_DNA"/>
</dbReference>
<dbReference type="GO" id="GO:0016887">
    <property type="term" value="F:ATP hydrolysis activity"/>
    <property type="evidence" value="ECO:0007669"/>
    <property type="project" value="InterPro"/>
</dbReference>
<dbReference type="Gene3D" id="3.40.50.300">
    <property type="entry name" value="P-loop containing nucleotide triphosphate hydrolases"/>
    <property type="match status" value="2"/>
</dbReference>
<dbReference type="PANTHER" id="PTHR43581">
    <property type="entry name" value="ATP/GTP PHOSPHATASE"/>
    <property type="match status" value="1"/>
</dbReference>